<dbReference type="EMBL" id="UYYB01102869">
    <property type="protein sequence ID" value="VDM78766.1"/>
    <property type="molecule type" value="Genomic_DNA"/>
</dbReference>
<accession>A0A3P7J6B2</accession>
<feature type="transmembrane region" description="Helical" evidence="2">
    <location>
        <begin position="33"/>
        <end position="53"/>
    </location>
</feature>
<evidence type="ECO:0000313" key="4">
    <source>
        <dbReference type="Proteomes" id="UP000270094"/>
    </source>
</evidence>
<protein>
    <submittedName>
        <fullName evidence="3">Uncharacterized protein</fullName>
    </submittedName>
</protein>
<evidence type="ECO:0000313" key="3">
    <source>
        <dbReference type="EMBL" id="VDM78766.1"/>
    </source>
</evidence>
<sequence>MCGVLETPTKNPQAPGTRDSNPLSPCGSSHTSLNLFVVPALLVMMMMMMGYLLRAAMSELFGSWQDFHVVTAHIRAGDDRAKPDTRRRRRRKFRLVITTGLVHAIPYGRFTCAARFRSHVRRASAFEPPLSCNYPHVTPVYLPYRISRFLGAVLFKVKFTSATYPFAHVAPSKNIKSSCRERQAAALSAAQRYRIPSQSWEKKRSSAEEQSLFSSFFPLHRSSTPSMEYGMYAVQCYYRVCGVCVCVLDVG</sequence>
<name>A0A3P7J6B2_STRVU</name>
<keyword evidence="2" id="KW-0472">Membrane</keyword>
<dbReference type="AlphaFoldDB" id="A0A3P7J6B2"/>
<dbReference type="Proteomes" id="UP000270094">
    <property type="component" value="Unassembled WGS sequence"/>
</dbReference>
<keyword evidence="4" id="KW-1185">Reference proteome</keyword>
<evidence type="ECO:0000256" key="1">
    <source>
        <dbReference type="SAM" id="MobiDB-lite"/>
    </source>
</evidence>
<feature type="compositionally biased region" description="Polar residues" evidence="1">
    <location>
        <begin position="8"/>
        <end position="26"/>
    </location>
</feature>
<keyword evidence="2" id="KW-1133">Transmembrane helix</keyword>
<feature type="region of interest" description="Disordered" evidence="1">
    <location>
        <begin position="1"/>
        <end position="26"/>
    </location>
</feature>
<proteinExistence type="predicted"/>
<organism evidence="3 4">
    <name type="scientific">Strongylus vulgaris</name>
    <name type="common">Blood worm</name>
    <dbReference type="NCBI Taxonomy" id="40348"/>
    <lineage>
        <taxon>Eukaryota</taxon>
        <taxon>Metazoa</taxon>
        <taxon>Ecdysozoa</taxon>
        <taxon>Nematoda</taxon>
        <taxon>Chromadorea</taxon>
        <taxon>Rhabditida</taxon>
        <taxon>Rhabditina</taxon>
        <taxon>Rhabditomorpha</taxon>
        <taxon>Strongyloidea</taxon>
        <taxon>Strongylidae</taxon>
        <taxon>Strongylus</taxon>
    </lineage>
</organism>
<gene>
    <name evidence="3" type="ORF">SVUK_LOCUS13764</name>
</gene>
<feature type="transmembrane region" description="Helical" evidence="2">
    <location>
        <begin position="93"/>
        <end position="110"/>
    </location>
</feature>
<reference evidence="3 4" key="1">
    <citation type="submission" date="2018-11" db="EMBL/GenBank/DDBJ databases">
        <authorList>
            <consortium name="Pathogen Informatics"/>
        </authorList>
    </citation>
    <scope>NUCLEOTIDE SEQUENCE [LARGE SCALE GENOMIC DNA]</scope>
</reference>
<evidence type="ECO:0000256" key="2">
    <source>
        <dbReference type="SAM" id="Phobius"/>
    </source>
</evidence>
<keyword evidence="2" id="KW-0812">Transmembrane</keyword>